<organism evidence="4">
    <name type="scientific">uncultured Armatimonadetes bacterium</name>
    <dbReference type="NCBI Taxonomy" id="157466"/>
    <lineage>
        <taxon>Bacteria</taxon>
        <taxon>Bacillati</taxon>
        <taxon>Armatimonadota</taxon>
        <taxon>environmental samples</taxon>
    </lineage>
</organism>
<evidence type="ECO:0000259" key="3">
    <source>
        <dbReference type="Pfam" id="PF01522"/>
    </source>
</evidence>
<keyword evidence="4" id="KW-0548">Nucleotidyltransferase</keyword>
<dbReference type="PANTHER" id="PTHR34216:SF11">
    <property type="entry name" value="CHITOOLIGOSACCHARIDE DEACETYLASE"/>
    <property type="match status" value="1"/>
</dbReference>
<dbReference type="AlphaFoldDB" id="A0A6J4I255"/>
<name>A0A6J4I255_9BACT</name>
<keyword evidence="1" id="KW-0732">Signal</keyword>
<protein>
    <submittedName>
        <fullName evidence="4">DNA polymerase III alpha subunit</fullName>
        <ecNumber evidence="4">2.7.7.7</ecNumber>
    </submittedName>
</protein>
<dbReference type="Pfam" id="PF01522">
    <property type="entry name" value="Polysacc_deac_1"/>
    <property type="match status" value="1"/>
</dbReference>
<dbReference type="GO" id="GO:0003887">
    <property type="term" value="F:DNA-directed DNA polymerase activity"/>
    <property type="evidence" value="ECO:0007669"/>
    <property type="project" value="UniProtKB-EC"/>
</dbReference>
<dbReference type="InterPro" id="IPR011330">
    <property type="entry name" value="Glyco_hydro/deAcase_b/a-brl"/>
</dbReference>
<dbReference type="EC" id="2.7.7.7" evidence="4"/>
<feature type="compositionally biased region" description="Low complexity" evidence="2">
    <location>
        <begin position="365"/>
        <end position="377"/>
    </location>
</feature>
<dbReference type="PROSITE" id="PS51257">
    <property type="entry name" value="PROKAR_LIPOPROTEIN"/>
    <property type="match status" value="1"/>
</dbReference>
<sequence>MRRPQHLALVTVLAGVAAVGAGCARPKTEAKAPVRAVKHTPPDIDYAKVRPNELGYIPVIMYHEIGGKPVKSDPSLVRQVDAFRKDVQLLYDAGFRPVNLSDVLEDRIDLPPGTSPVVLTFDDGRESQFRLIETSDALKIDPDCAMGVLDAFHKKHPDWEMRATFFVLPKSRKTMEPFGQLGRGAQKLDYLLKEGMEIGNHSTLHEDMSRMTPAQLQAEIGGAHNSLTAMAPEAKITAIALPMGKYPRNKAHWKYLTKGTYQGKSYEYKGAMKAAYRAIPAPANNTYDPLQLERVSCADVNWGVRDWIKRLTSGGMYPRYVSDGDPNVVSYPKGSESLVNTAKLAKQNKLANAYSPFGGDGGSKPIISAAEESPSSAKVPTTTVTEKPITGG</sequence>
<dbReference type="SUPFAM" id="SSF88713">
    <property type="entry name" value="Glycoside hydrolase/deacetylase"/>
    <property type="match status" value="1"/>
</dbReference>
<dbReference type="InterPro" id="IPR051398">
    <property type="entry name" value="Polysacch_Deacetylase"/>
</dbReference>
<gene>
    <name evidence="4" type="ORF">AVDCRST_MAG63-1292</name>
</gene>
<evidence type="ECO:0000313" key="4">
    <source>
        <dbReference type="EMBL" id="CAA9237996.1"/>
    </source>
</evidence>
<proteinExistence type="predicted"/>
<dbReference type="InterPro" id="IPR002509">
    <property type="entry name" value="NODB_dom"/>
</dbReference>
<evidence type="ECO:0000256" key="2">
    <source>
        <dbReference type="SAM" id="MobiDB-lite"/>
    </source>
</evidence>
<dbReference type="EMBL" id="CADCTO010000170">
    <property type="protein sequence ID" value="CAA9237996.1"/>
    <property type="molecule type" value="Genomic_DNA"/>
</dbReference>
<dbReference type="PANTHER" id="PTHR34216">
    <property type="match status" value="1"/>
</dbReference>
<evidence type="ECO:0000256" key="1">
    <source>
        <dbReference type="ARBA" id="ARBA00022729"/>
    </source>
</evidence>
<reference evidence="4" key="1">
    <citation type="submission" date="2020-02" db="EMBL/GenBank/DDBJ databases">
        <authorList>
            <person name="Meier V. D."/>
        </authorList>
    </citation>
    <scope>NUCLEOTIDE SEQUENCE</scope>
    <source>
        <strain evidence="4">AVDCRST_MAG63</strain>
    </source>
</reference>
<keyword evidence="4" id="KW-0808">Transferase</keyword>
<feature type="region of interest" description="Disordered" evidence="2">
    <location>
        <begin position="359"/>
        <end position="392"/>
    </location>
</feature>
<dbReference type="GO" id="GO:0016810">
    <property type="term" value="F:hydrolase activity, acting on carbon-nitrogen (but not peptide) bonds"/>
    <property type="evidence" value="ECO:0007669"/>
    <property type="project" value="InterPro"/>
</dbReference>
<feature type="domain" description="NodB homology" evidence="3">
    <location>
        <begin position="113"/>
        <end position="250"/>
    </location>
</feature>
<dbReference type="Gene3D" id="3.20.20.370">
    <property type="entry name" value="Glycoside hydrolase/deacetylase"/>
    <property type="match status" value="1"/>
</dbReference>
<accession>A0A6J4I255</accession>
<dbReference type="GO" id="GO:0005975">
    <property type="term" value="P:carbohydrate metabolic process"/>
    <property type="evidence" value="ECO:0007669"/>
    <property type="project" value="InterPro"/>
</dbReference>